<dbReference type="GO" id="GO:0032259">
    <property type="term" value="P:methylation"/>
    <property type="evidence" value="ECO:0007669"/>
    <property type="project" value="UniProtKB-KW"/>
</dbReference>
<name>A0A841DVT0_9ACTN</name>
<keyword evidence="1" id="KW-1133">Transmembrane helix</keyword>
<proteinExistence type="predicted"/>
<reference evidence="2 3" key="1">
    <citation type="submission" date="2020-08" db="EMBL/GenBank/DDBJ databases">
        <title>Sequencing the genomes of 1000 actinobacteria strains.</title>
        <authorList>
            <person name="Klenk H.-P."/>
        </authorList>
    </citation>
    <scope>NUCLEOTIDE SEQUENCE [LARGE SCALE GENOMIC DNA]</scope>
    <source>
        <strain evidence="2 3">DSM 17294</strain>
    </source>
</reference>
<evidence type="ECO:0000313" key="3">
    <source>
        <dbReference type="Proteomes" id="UP000558997"/>
    </source>
</evidence>
<comment type="caution">
    <text evidence="2">The sequence shown here is derived from an EMBL/GenBank/DDBJ whole genome shotgun (WGS) entry which is preliminary data.</text>
</comment>
<dbReference type="EMBL" id="JACHNF010000001">
    <property type="protein sequence ID" value="MBB5982703.1"/>
    <property type="molecule type" value="Genomic_DNA"/>
</dbReference>
<dbReference type="RefSeq" id="WP_184840133.1">
    <property type="nucleotide sequence ID" value="NZ_BAAAVN010000002.1"/>
</dbReference>
<feature type="transmembrane region" description="Helical" evidence="1">
    <location>
        <begin position="14"/>
        <end position="41"/>
    </location>
</feature>
<accession>A0A841DVT0</accession>
<feature type="transmembrane region" description="Helical" evidence="1">
    <location>
        <begin position="77"/>
        <end position="94"/>
    </location>
</feature>
<keyword evidence="3" id="KW-1185">Reference proteome</keyword>
<evidence type="ECO:0000313" key="2">
    <source>
        <dbReference type="EMBL" id="MBB5982703.1"/>
    </source>
</evidence>
<keyword evidence="1" id="KW-0812">Transmembrane</keyword>
<keyword evidence="1" id="KW-0472">Membrane</keyword>
<organism evidence="2 3">
    <name type="scientific">Kribbella solani</name>
    <dbReference type="NCBI Taxonomy" id="236067"/>
    <lineage>
        <taxon>Bacteria</taxon>
        <taxon>Bacillati</taxon>
        <taxon>Actinomycetota</taxon>
        <taxon>Actinomycetes</taxon>
        <taxon>Propionibacteriales</taxon>
        <taxon>Kribbellaceae</taxon>
        <taxon>Kribbella</taxon>
    </lineage>
</organism>
<dbReference type="GO" id="GO:0008168">
    <property type="term" value="F:methyltransferase activity"/>
    <property type="evidence" value="ECO:0007669"/>
    <property type="project" value="UniProtKB-KW"/>
</dbReference>
<evidence type="ECO:0000256" key="1">
    <source>
        <dbReference type="SAM" id="Phobius"/>
    </source>
</evidence>
<gene>
    <name evidence="2" type="ORF">HDA44_006044</name>
</gene>
<keyword evidence="2" id="KW-0489">Methyltransferase</keyword>
<protein>
    <submittedName>
        <fullName evidence="2">Protein-S-isoprenylcysteine O-methyltransferase Ste14</fullName>
    </submittedName>
</protein>
<dbReference type="Proteomes" id="UP000558997">
    <property type="component" value="Unassembled WGS sequence"/>
</dbReference>
<sequence>MIPLGAVEFSPADIALILAVLTLGATALALPATLTLAWVGARRGRNHPGWTALWYWFAGTALCLTTTALAAGNGLGWWAVPAGWVPTLLLAAALEPHWPRKRARLGVHDNRWQGER</sequence>
<keyword evidence="2" id="KW-0808">Transferase</keyword>
<dbReference type="AlphaFoldDB" id="A0A841DVT0"/>
<feature type="transmembrane region" description="Helical" evidence="1">
    <location>
        <begin position="53"/>
        <end position="71"/>
    </location>
</feature>